<dbReference type="InterPro" id="IPR006212">
    <property type="entry name" value="Furin_repeat"/>
</dbReference>
<dbReference type="Pfam" id="PF07714">
    <property type="entry name" value="PK_Tyr_Ser-Thr"/>
    <property type="match status" value="1"/>
</dbReference>
<evidence type="ECO:0000256" key="24">
    <source>
        <dbReference type="PIRSR" id="PIRSR000619-1"/>
    </source>
</evidence>
<dbReference type="GO" id="GO:0048408">
    <property type="term" value="F:epidermal growth factor binding"/>
    <property type="evidence" value="ECO:0007669"/>
    <property type="project" value="TreeGrafter"/>
</dbReference>
<keyword evidence="15 23" id="KW-0829">Tyrosine-protein kinase</keyword>
<evidence type="ECO:0000256" key="16">
    <source>
        <dbReference type="ARBA" id="ARBA00023157"/>
    </source>
</evidence>
<name>A0A8D3DI50_SCOMX</name>
<evidence type="ECO:0000313" key="28">
    <source>
        <dbReference type="Ensembl" id="ENSSMAP00000059209.1"/>
    </source>
</evidence>
<dbReference type="Ensembl" id="ENSSMAT00000071191.1">
    <property type="protein sequence ID" value="ENSSMAP00000059209.1"/>
    <property type="gene ID" value="ENSSMAG00000010649.2"/>
</dbReference>
<dbReference type="Gene3D" id="2.10.220.10">
    <property type="entry name" value="Hormone Receptor, Insulin-like Growth Factor Receptor 1, Chain A, domain 2"/>
    <property type="match status" value="3"/>
</dbReference>
<keyword evidence="8" id="KW-0732">Signal</keyword>
<keyword evidence="16" id="KW-1015">Disulfide bond</keyword>
<evidence type="ECO:0000256" key="26">
    <source>
        <dbReference type="PROSITE-ProRule" id="PRU10141"/>
    </source>
</evidence>
<evidence type="ECO:0000256" key="25">
    <source>
        <dbReference type="PIRSR" id="PIRSR000619-2"/>
    </source>
</evidence>
<evidence type="ECO:0000256" key="22">
    <source>
        <dbReference type="ARBA" id="ARBA00051243"/>
    </source>
</evidence>
<evidence type="ECO:0000256" key="7">
    <source>
        <dbReference type="ARBA" id="ARBA00022692"/>
    </source>
</evidence>
<dbReference type="InterPro" id="IPR050122">
    <property type="entry name" value="RTK"/>
</dbReference>
<comment type="catalytic activity">
    <reaction evidence="22">
        <text>L-tyrosyl-[protein] + ATP = O-phospho-L-tyrosyl-[protein] + ADP + H(+)</text>
        <dbReference type="Rhea" id="RHEA:10596"/>
        <dbReference type="Rhea" id="RHEA-COMP:10136"/>
        <dbReference type="Rhea" id="RHEA-COMP:20101"/>
        <dbReference type="ChEBI" id="CHEBI:15378"/>
        <dbReference type="ChEBI" id="CHEBI:30616"/>
        <dbReference type="ChEBI" id="CHEBI:46858"/>
        <dbReference type="ChEBI" id="CHEBI:61978"/>
        <dbReference type="ChEBI" id="CHEBI:456216"/>
        <dbReference type="EC" id="2.7.10.1"/>
    </reaction>
</comment>
<evidence type="ECO:0000256" key="12">
    <source>
        <dbReference type="ARBA" id="ARBA00022989"/>
    </source>
</evidence>
<evidence type="ECO:0000256" key="8">
    <source>
        <dbReference type="ARBA" id="ARBA00022729"/>
    </source>
</evidence>
<keyword evidence="18" id="KW-0804">Transcription</keyword>
<evidence type="ECO:0000256" key="21">
    <source>
        <dbReference type="ARBA" id="ARBA00023242"/>
    </source>
</evidence>
<keyword evidence="11 23" id="KW-0067">ATP-binding</keyword>
<dbReference type="SUPFAM" id="SSF56112">
    <property type="entry name" value="Protein kinase-like (PK-like)"/>
    <property type="match status" value="1"/>
</dbReference>
<dbReference type="FunFam" id="1.10.510.10:FF:002828">
    <property type="entry name" value="Receptor tyrosine-protein kinase erbB-2"/>
    <property type="match status" value="1"/>
</dbReference>
<dbReference type="GO" id="GO:0005524">
    <property type="term" value="F:ATP binding"/>
    <property type="evidence" value="ECO:0007669"/>
    <property type="project" value="UniProtKB-UniRule"/>
</dbReference>
<feature type="domain" description="Protein kinase" evidence="27">
    <location>
        <begin position="588"/>
        <end position="855"/>
    </location>
</feature>
<sequence length="1059" mass="117431">PAPSMSADGTFDVLLINNISDLLYILSTSNHLSLLGTRENHYDNMVRMYSDCSLVLENLEVTYTLQHQDLSFLQSIQEVGGYVLIAMNEASVVPLVNLRLIRGQNLYEGRFSLLVMSNYNRNHSSATLNYTSGLRQLPLSSLTEILKGGVKITHNPLLCNTETIQWGDVLDESNPSMLFNNNLLSQCDPTCVNGSCWAAGPDHCQTFVCWFGACADNYVVTDGSCVRTCRAGMYEVEEGGVQRCKTCDGPCPKACDGVGVGSLINAMAVNASNIESFRNCTKINGGAMFLIGCSRDTHYNVPPMDPAKLEYFRTVKEITGFLLIQSWPESLTSLSVLENLEIIRGRTTHALLVVRATHLRWLGLRSLKEVSAGQVMLKDNPQLCYTRRDRWPRLFRSGDQTANMRNNAPPDVCKNRTCDQECTDDGGCWGPGPTMCVSCRHFDRRGRCVASCNLLQGEPREMEVNSSCVECHPECLLRAGVPTCHGPGSDQCSRCAHVQDGPHCVPHCPHGVPGDGDTLVWKYADDAGQCQACHQNCSNWCSGPGLSGCSGKRALRRLLQERELVEPLTPSGEAPNQALLRILKETELRKLRVLGSGAFGTVFKGLWVPEGENVKIPVAIKVLREATSPKANQEILDEAYVMASVDHAHVCRLLGICLTSSVQLVTQLMPYGCLLDYVRHHRDHVGAQWLLNCCVQIAKGMSYLEDRHLVHRDLAARNVLVKSPNHVKITDFGLAKLLTADEKEYHADGGKVPIKWMALESILQWTYTHQSDVWSYGVTVWELMTFGSKPYDGIPAGEITSVLEQGDRLPQPPVCTIDVYMIMVKCWMIEPSSRPRFRELTLEFSKMARDPSRYLVIQVNTHLHVSDYSRFFSRLLSSDDTDDVVDAEEYLMPFKGLGNHDNRRCIATTHVASLHQNGRPLRQNSIALRYISDPTHSALDCGDLTGHDYMNQSVSETSCSSRLSEVLNPNYEDLSLGWGSVPRGELKPNSRVPEGQEYLNTAQNSLPLAAADSLDNPDYQADFLPQADPASFTRNGVFLPAAENLEYLGLDTVLHAPVH</sequence>
<evidence type="ECO:0000256" key="5">
    <source>
        <dbReference type="ARBA" id="ARBA00022553"/>
    </source>
</evidence>
<evidence type="ECO:0000256" key="23">
    <source>
        <dbReference type="PIRNR" id="PIRNR000619"/>
    </source>
</evidence>
<protein>
    <recommendedName>
        <fullName evidence="3 23">Receptor protein-tyrosine kinase</fullName>
        <ecNumber evidence="3 23">2.7.10.1</ecNumber>
    </recommendedName>
</protein>
<dbReference type="GO" id="GO:0050679">
    <property type="term" value="P:positive regulation of epithelial cell proliferation"/>
    <property type="evidence" value="ECO:0007669"/>
    <property type="project" value="TreeGrafter"/>
</dbReference>
<feature type="binding site" evidence="25">
    <location>
        <begin position="594"/>
        <end position="602"/>
    </location>
    <ligand>
        <name>ATP</name>
        <dbReference type="ChEBI" id="CHEBI:30616"/>
    </ligand>
</feature>
<evidence type="ECO:0000256" key="13">
    <source>
        <dbReference type="ARBA" id="ARBA00023015"/>
    </source>
</evidence>
<keyword evidence="6 23" id="KW-0808">Transferase</keyword>
<dbReference type="PANTHER" id="PTHR24416">
    <property type="entry name" value="TYROSINE-PROTEIN KINASE RECEPTOR"/>
    <property type="match status" value="1"/>
</dbReference>
<comment type="subcellular location">
    <subcellularLocation>
        <location evidence="2">Cell membrane</location>
        <topology evidence="2">Single-pass type I membrane protein</topology>
    </subcellularLocation>
    <subcellularLocation>
        <location evidence="1">Nucleus</location>
    </subcellularLocation>
</comment>
<evidence type="ECO:0000256" key="14">
    <source>
        <dbReference type="ARBA" id="ARBA00023136"/>
    </source>
</evidence>
<keyword evidence="17" id="KW-0010">Activator</keyword>
<dbReference type="PROSITE" id="PS00109">
    <property type="entry name" value="PROTEIN_KINASE_TYR"/>
    <property type="match status" value="1"/>
</dbReference>
<accession>A0A8D3DI50</accession>
<dbReference type="InterPro" id="IPR000719">
    <property type="entry name" value="Prot_kinase_dom"/>
</dbReference>
<evidence type="ECO:0000256" key="10">
    <source>
        <dbReference type="ARBA" id="ARBA00022777"/>
    </source>
</evidence>
<dbReference type="InterPro" id="IPR001245">
    <property type="entry name" value="Ser-Thr/Tyr_kinase_cat_dom"/>
</dbReference>
<evidence type="ECO:0000256" key="18">
    <source>
        <dbReference type="ARBA" id="ARBA00023163"/>
    </source>
</evidence>
<evidence type="ECO:0000256" key="19">
    <source>
        <dbReference type="ARBA" id="ARBA00023170"/>
    </source>
</evidence>
<dbReference type="GO" id="GO:0005634">
    <property type="term" value="C:nucleus"/>
    <property type="evidence" value="ECO:0007669"/>
    <property type="project" value="UniProtKB-SubCell"/>
</dbReference>
<keyword evidence="10 23" id="KW-0418">Kinase</keyword>
<dbReference type="Pfam" id="PF14843">
    <property type="entry name" value="GF_recep_IV"/>
    <property type="match status" value="1"/>
</dbReference>
<dbReference type="FunFam" id="3.30.200.20:FF:000044">
    <property type="entry name" value="Receptor protein-tyrosine kinase"/>
    <property type="match status" value="1"/>
</dbReference>
<keyword evidence="14 23" id="KW-0472">Membrane</keyword>
<evidence type="ECO:0000256" key="17">
    <source>
        <dbReference type="ARBA" id="ARBA00023159"/>
    </source>
</evidence>
<evidence type="ECO:0000259" key="27">
    <source>
        <dbReference type="PROSITE" id="PS50011"/>
    </source>
</evidence>
<dbReference type="InterPro" id="IPR036941">
    <property type="entry name" value="Rcpt_L-dom_sf"/>
</dbReference>
<keyword evidence="20" id="KW-0325">Glycoprotein</keyword>
<dbReference type="GO" id="GO:0005006">
    <property type="term" value="F:epidermal growth factor receptor activity"/>
    <property type="evidence" value="ECO:0007669"/>
    <property type="project" value="TreeGrafter"/>
</dbReference>
<dbReference type="Gene3D" id="3.80.20.20">
    <property type="entry name" value="Receptor L-domain"/>
    <property type="match status" value="2"/>
</dbReference>
<evidence type="ECO:0000256" key="6">
    <source>
        <dbReference type="ARBA" id="ARBA00022679"/>
    </source>
</evidence>
<dbReference type="InterPro" id="IPR032778">
    <property type="entry name" value="GF_recep_IV"/>
</dbReference>
<keyword evidence="7" id="KW-0812">Transmembrane</keyword>
<evidence type="ECO:0000256" key="20">
    <source>
        <dbReference type="ARBA" id="ARBA00023180"/>
    </source>
</evidence>
<dbReference type="Pfam" id="PF01030">
    <property type="entry name" value="Recep_L_domain"/>
    <property type="match status" value="2"/>
</dbReference>
<dbReference type="FunFam" id="3.80.20.20:FF:000013">
    <property type="entry name" value="Erb-b2 receptor tyrosine kinase 3a"/>
    <property type="match status" value="1"/>
</dbReference>
<comment type="similarity">
    <text evidence="23">Belongs to the protein kinase superfamily. Tyr protein kinase family. EGF receptor subfamily.</text>
</comment>
<dbReference type="PROSITE" id="PS50011">
    <property type="entry name" value="PROTEIN_KINASE_DOM"/>
    <property type="match status" value="1"/>
</dbReference>
<dbReference type="Gene3D" id="1.10.510.10">
    <property type="entry name" value="Transferase(Phosphotransferase) domain 1"/>
    <property type="match status" value="1"/>
</dbReference>
<keyword evidence="4" id="KW-1003">Cell membrane</keyword>
<dbReference type="InterPro" id="IPR009030">
    <property type="entry name" value="Growth_fac_rcpt_cys_sf"/>
</dbReference>
<dbReference type="EC" id="2.7.10.1" evidence="3 23"/>
<keyword evidence="5" id="KW-0597">Phosphoprotein</keyword>
<dbReference type="GO" id="GO:0022008">
    <property type="term" value="P:neurogenesis"/>
    <property type="evidence" value="ECO:0007669"/>
    <property type="project" value="TreeGrafter"/>
</dbReference>
<evidence type="ECO:0000256" key="3">
    <source>
        <dbReference type="ARBA" id="ARBA00011902"/>
    </source>
</evidence>
<dbReference type="InterPro" id="IPR000494">
    <property type="entry name" value="Rcpt_L-dom"/>
</dbReference>
<dbReference type="AlphaFoldDB" id="A0A8D3DI50"/>
<proteinExistence type="inferred from homology"/>
<keyword evidence="9 23" id="KW-0547">Nucleotide-binding</keyword>
<dbReference type="GO" id="GO:0009966">
    <property type="term" value="P:regulation of signal transduction"/>
    <property type="evidence" value="ECO:0007669"/>
    <property type="project" value="UniProtKB-ARBA"/>
</dbReference>
<keyword evidence="12" id="KW-1133">Transmembrane helix</keyword>
<dbReference type="GO" id="GO:0010647">
    <property type="term" value="P:positive regulation of cell communication"/>
    <property type="evidence" value="ECO:0007669"/>
    <property type="project" value="UniProtKB-ARBA"/>
</dbReference>
<dbReference type="GO" id="GO:0023056">
    <property type="term" value="P:positive regulation of signaling"/>
    <property type="evidence" value="ECO:0007669"/>
    <property type="project" value="UniProtKB-ARBA"/>
</dbReference>
<dbReference type="SMART" id="SM00261">
    <property type="entry name" value="FU"/>
    <property type="match status" value="4"/>
</dbReference>
<organism evidence="28 29">
    <name type="scientific">Scophthalmus maximus</name>
    <name type="common">Turbot</name>
    <name type="synonym">Psetta maxima</name>
    <dbReference type="NCBI Taxonomy" id="52904"/>
    <lineage>
        <taxon>Eukaryota</taxon>
        <taxon>Metazoa</taxon>
        <taxon>Chordata</taxon>
        <taxon>Craniata</taxon>
        <taxon>Vertebrata</taxon>
        <taxon>Euteleostomi</taxon>
        <taxon>Actinopterygii</taxon>
        <taxon>Neopterygii</taxon>
        <taxon>Teleostei</taxon>
        <taxon>Neoteleostei</taxon>
        <taxon>Acanthomorphata</taxon>
        <taxon>Carangaria</taxon>
        <taxon>Pleuronectiformes</taxon>
        <taxon>Pleuronectoidei</taxon>
        <taxon>Scophthalmidae</taxon>
        <taxon>Scophthalmus</taxon>
    </lineage>
</organism>
<dbReference type="GO" id="GO:0043066">
    <property type="term" value="P:negative regulation of apoptotic process"/>
    <property type="evidence" value="ECO:0007669"/>
    <property type="project" value="TreeGrafter"/>
</dbReference>
<dbReference type="PANTHER" id="PTHR24416:SF91">
    <property type="entry name" value="EPIDERMAL GROWTH FACTOR RECEPTOR"/>
    <property type="match status" value="1"/>
</dbReference>
<evidence type="ECO:0000256" key="1">
    <source>
        <dbReference type="ARBA" id="ARBA00004123"/>
    </source>
</evidence>
<feature type="active site" description="Proton acceptor" evidence="24">
    <location>
        <position position="713"/>
    </location>
</feature>
<dbReference type="SUPFAM" id="SSF57184">
    <property type="entry name" value="Growth factor receptor domain"/>
    <property type="match status" value="1"/>
</dbReference>
<dbReference type="InterPro" id="IPR017441">
    <property type="entry name" value="Protein_kinase_ATP_BS"/>
</dbReference>
<keyword evidence="19 23" id="KW-0675">Receptor</keyword>
<dbReference type="InterPro" id="IPR016245">
    <property type="entry name" value="Tyr_kinase_EGF/ERB/XmrK_rcpt"/>
</dbReference>
<dbReference type="PIRSF" id="PIRSF000619">
    <property type="entry name" value="TyrPK_EGF-R"/>
    <property type="match status" value="1"/>
</dbReference>
<reference evidence="28" key="1">
    <citation type="submission" date="2023-05" db="EMBL/GenBank/DDBJ databases">
        <title>High-quality long-read genome of Scophthalmus maximus.</title>
        <authorList>
            <person name="Lien S."/>
            <person name="Martinez P."/>
        </authorList>
    </citation>
    <scope>NUCLEOTIDE SEQUENCE [LARGE SCALE GENOMIC DNA]</scope>
</reference>
<evidence type="ECO:0000256" key="4">
    <source>
        <dbReference type="ARBA" id="ARBA00022475"/>
    </source>
</evidence>
<feature type="binding site" evidence="25 26">
    <location>
        <position position="621"/>
    </location>
    <ligand>
        <name>ATP</name>
        <dbReference type="ChEBI" id="CHEBI:30616"/>
    </ligand>
</feature>
<dbReference type="PRINTS" id="PR00109">
    <property type="entry name" value="TYRKINASE"/>
</dbReference>
<dbReference type="FunFam" id="2.10.220.10:FF:000002">
    <property type="entry name" value="Receptor protein-tyrosine kinase"/>
    <property type="match status" value="1"/>
</dbReference>
<evidence type="ECO:0000256" key="2">
    <source>
        <dbReference type="ARBA" id="ARBA00004251"/>
    </source>
</evidence>
<dbReference type="InterPro" id="IPR011009">
    <property type="entry name" value="Kinase-like_dom_sf"/>
</dbReference>
<keyword evidence="13" id="KW-0805">Transcription regulation</keyword>
<evidence type="ECO:0000256" key="11">
    <source>
        <dbReference type="ARBA" id="ARBA00022840"/>
    </source>
</evidence>
<dbReference type="InterPro" id="IPR008266">
    <property type="entry name" value="Tyr_kinase_AS"/>
</dbReference>
<dbReference type="SUPFAM" id="SSF52058">
    <property type="entry name" value="L domain-like"/>
    <property type="match status" value="2"/>
</dbReference>
<evidence type="ECO:0000256" key="15">
    <source>
        <dbReference type="ARBA" id="ARBA00023137"/>
    </source>
</evidence>
<dbReference type="Gene3D" id="3.30.200.20">
    <property type="entry name" value="Phosphorylase Kinase, domain 1"/>
    <property type="match status" value="1"/>
</dbReference>
<dbReference type="CDD" id="cd00064">
    <property type="entry name" value="FU"/>
    <property type="match status" value="3"/>
</dbReference>
<dbReference type="GO" id="GO:0043235">
    <property type="term" value="C:receptor complex"/>
    <property type="evidence" value="ECO:0007669"/>
    <property type="project" value="TreeGrafter"/>
</dbReference>
<dbReference type="PROSITE" id="PS00107">
    <property type="entry name" value="PROTEIN_KINASE_ATP"/>
    <property type="match status" value="1"/>
</dbReference>
<dbReference type="GeneTree" id="ENSGT00940000155450"/>
<evidence type="ECO:0000313" key="29">
    <source>
        <dbReference type="Proteomes" id="UP000694558"/>
    </source>
</evidence>
<dbReference type="GO" id="GO:0009925">
    <property type="term" value="C:basal plasma membrane"/>
    <property type="evidence" value="ECO:0007669"/>
    <property type="project" value="TreeGrafter"/>
</dbReference>
<dbReference type="InterPro" id="IPR020635">
    <property type="entry name" value="Tyr_kinase_cat_dom"/>
</dbReference>
<keyword evidence="21" id="KW-0539">Nucleus</keyword>
<evidence type="ECO:0000256" key="9">
    <source>
        <dbReference type="ARBA" id="ARBA00022741"/>
    </source>
</evidence>
<reference evidence="28" key="2">
    <citation type="submission" date="2025-08" db="UniProtKB">
        <authorList>
            <consortium name="Ensembl"/>
        </authorList>
    </citation>
    <scope>IDENTIFICATION</scope>
</reference>
<dbReference type="Proteomes" id="UP000694558">
    <property type="component" value="Chromosome 21"/>
</dbReference>
<dbReference type="SMART" id="SM00219">
    <property type="entry name" value="TyrKc"/>
    <property type="match status" value="1"/>
</dbReference>